<dbReference type="InterPro" id="IPR043990">
    <property type="entry name" value="AC_1"/>
</dbReference>
<dbReference type="NCBIfam" id="TIGR01414">
    <property type="entry name" value="autotrans_barl"/>
    <property type="match status" value="1"/>
</dbReference>
<dbReference type="Pfam" id="PF12951">
    <property type="entry name" value="PATR"/>
    <property type="match status" value="3"/>
</dbReference>
<dbReference type="InterPro" id="IPR050909">
    <property type="entry name" value="Bact_Autotransporter_VF"/>
</dbReference>
<dbReference type="InterPro" id="IPR036709">
    <property type="entry name" value="Autotransporte_beta_dom_sf"/>
</dbReference>
<gene>
    <name evidence="4" type="primary">aidA-I_1</name>
    <name evidence="4" type="ORF">NCTC12151_01804</name>
</gene>
<sequence>MNNRMFRTIYDKNKRQWIVTSELAKCRNKSSRIKKLCLSALTLALFSAAPGVSAAPPTCDTGFVCYLDSTWSKEMNNGAGALLVNDGNAYTVYGPTSMKTNVTFPVRTGVTLIDAWNNGWVSGTASPVDPSTLGQIVFSNNYEGSASVVNDSGITETVNLYDPTKLITSSSATQTIVTILDPSVTGVDFYYDASFVKVTDGEAHVRLNGLSSIKTGLSRNTAFAVADGTGSTKAKVVWESDVVYEPIILKDDFSLTDTSGSQQVLSYVYKGTFTAFNGSTWTVNNLDDYKAYLSWLNDRVRDGSINSASKYETYKSAAYTQQAFDYDYLIPAGTGPAELYAAKTGDALLMAKGVNGTVEIAEGVTITQKTGPTSAVGNADYADNPTVPYGVVLVTEGGQGHNYGTLRAHGGYGLVTSQGDGSTFINESVGTIEIGSRSLTDDAGKNRTQTITARDGGEVVNKGKIVHYGSNATTSDASVVFYVYNKGALTNDGLLSFGSAEKQWSNGNYQTIRGVGLTGNDSRFVNAANGLLQLGIDPESGSATGVGSNSFLLKLDTNNSLTTQSENRGEIRSGDRINGSNLIYSVSTGINYFTNYNVINLDGNRDTSGNVSSNAAFNSAMYRSGGNSANPIDFENKGTINVDGYGNIALKAVSRGRILSSGTINVKGNKTSSGLNNYGAWVEGNGSIIEISGKVNLTGDDSIGVYANNRGTIKLSGDGQVTFADGENQIGYYIYGAGSAINNTGSGTQDVTTARSTLMRLDGGASFTGSSSATSTMSASGEGSTVIVATGTGTTVNSGGMTVNVNGQDATGFLVEGGAKGTISNAATINLSGVGAIAGIADGKKHSLSGVEQIISDAEMRATELTAGATLTSTRDEAIGYIARNLATLKNTGDITFTGVGATGIMVEEGAVGVNSGNITLGKEGIGLVASANTKNTSLTNSGNLTLDGDSAIGILASGSKVTVDMVSNGGSTPTIKMNGNSAVGVKASGGSVVNLDSSVVTEFSAFATDQIAFWLSGKAADGTSSTVNVAASTTPYNVSGERSTLFYVDDSANLSGNLNAIVSGKDASGLRVSGTGSTATVNSGSQIEVTGEKATGVLAQLGGSVTIASGAAFTVSGQSATVGIAEDSGSVITNGATVTSSVGSYGSTAFIARNGGELRNAGNIDLSEGSDHVAIDIFNGKVYNTGSIKANGTAIYIRGSGSVINNNGSIEATDGRAVIELGQDASLDLAAISGSGTITAKGTADGILLSAGAQALNVSNTTIDMSDVSSIGVGIHNKAGISGIRLDNTTILVNDGVGIYTGTTLHDSNSGTIAVRDGVGILYQNTDGSATSNELDLSNSQGLTVNVSGTNGRGIVADLTGTDKVVNTAVNVNVLNASGSSALDISGAKFLFQSGDLISLSDDVIKAGSATTIFNSGKIHAGDRTKNTIVMDSSLNKSFTNTGSIIGQLNFGSGTNVIQLNDGSVVDGNILLGTGSGNQITLSGLSNILTGNIRSDGSSDKVKLLDNAQVIGNIDLAAGTNTLTLSDNATLTGDVTAGHGDNVITQNGWSVLTGDVSLGDGNNHITLSDSASFIGMMGAANGNNTLILEDSASFGYFSTGGGGETHVIVRDNATFQSLHAGAGSANDSLTFDSANYTLSGMQMFMNFERLNLINGSVFTTDQDLYMSDGPSTNGTINIDSLSTLKLNSLSSYVLEHQLLGSGLVDVVSGSSFDFTSTVGNQFAGTVQMNSDSFMLSGMNTLALTNATLIAMGDNVTTVGTGTQNIGGLSFNGGQLNFGVTIPNASSSSAFINVAGELDVSGSGSVMVNTSGFDNGTAPVVNSTLGLLDQQNEALVQLVASATVTGTAGAIQLVDQTGAAVSNSSVIGISQNGVHAADATYDYRLVTDGSGGKGLYVGYGLSQLDLLTSGATQLVIDTSHSAEKTLSAKVTGIGDLGIKAGNGTSALTIANENNDYTGKTDVQTGTLILGSDSALGNTSALNLANATTVNVGGYRQTVGELNGASGSTLNLNGGSLTMLNGGTSSGTLTGSGQMTVSGGTLNVTNANAGLSATTTVNAGATALLNDTSALGTGGVVANGTVAIDSASGTFVNALSGNGTLSSQNGTNVLVSGNNASFSGEMTIDAASTLTVKESKNVGATSAIQNAGRFIVDNGAAMTLSTLVNGAGDLVKNGIGTLTLSGANTYSGKTLVQNGIVAISQDSSLGDASATNETVLNGGHLQITANMTSGRNITLTQNGSVIVDTGVTATMNGWNDSGNVNNTITKTGAGTLIWNGNNTANTAAVYVIGGVLQVAGLDNLASASGVVNITTGTLSVLKTGATADDLHFTRQLKGDGELRIDLGNSNKTFTFDSSASSGNFSGTLTMNDGRFALDAQSDATMGNATLSLNGGAGKLGSTVLQGNHAMGGLTMKGGRLEVDYRATDNRPDGFLTVNRLDVTGGGSLAITTPANLPNPLPITGASLFDQDDSVYDQIVAATSVNGSGSQLSLVKTDGTPVMPDTIIGLNQSGTLAGNAHYNYFGAVKNDGLYLGYGLTQLDAFAGQSVILDNSNAVDNSLGAKLTGDGGFTVNATGTVRIGNASSDYLGATQVNQGSVVLITDNAFGHTSELAMLANTGVDLNGNAQTVGVLNTQNGSQIKLNGGELTVTQGGTAGGQLSGQGTINLTGGTLNVTQNNAALNALVNIDSAAVARLTQTQGLGSSTINLDGLLNLDGAMGAFNNTLSNSGDVTLNNAANVTLTADNSRFDGRFTTNAGTTLSASEGKQLGTADVNNDGTLVLNAGGHWELENTIQGSGTLIKRGFGTVQIDGTNVTAGQTKVENGLLLIGSELGATANLTSNVFIDTQGVIGGYGTVTGKVENKGSIAVGRAQSGTEFGGFTIDGDYVGSNGKVVFYTQLAGDSASTDKLIITGNTSGTTDVVVFNAKGAGEKTTNGIKLIDVEGSSIGKFKLSGRAVAGAYEYALYQGGITTPDDGDWYLRSDLYSESPDPTPSVLRPEAGGYLANMAAASKLFSLRLEDREGRAENSSLWLRQEGSRTKHRDTTGQLHTSTNSYVVQGGGEVWGTEFGETDRLGLGVMFAYGKANSKVYSTHTNYRAQSSIDGYSTGIYGTWYQDASTLNGLYVDSWLQYSWLDAEVSGDSLPRESYNMKGYSASLETGYRLPVYQGENSSVFLTPQAQVTWNGIKPDNHRESYGTAYVSASGKDNIQTRLGMKISRDGVSDADKGTDKLFTVYAEANWLYNSEQAGAVMDGREIKQAGSRNVGELKLGTEGQLNKNVNLWTNVSQQLGDKGYSDTSVTLGIKYSF</sequence>
<dbReference type="PANTHER" id="PTHR12338:SF5">
    <property type="entry name" value="ANTIGEN 43-RELATED"/>
    <property type="match status" value="1"/>
</dbReference>
<evidence type="ECO:0000259" key="3">
    <source>
        <dbReference type="PROSITE" id="PS51208"/>
    </source>
</evidence>
<dbReference type="GO" id="GO:0019867">
    <property type="term" value="C:outer membrane"/>
    <property type="evidence" value="ECO:0007669"/>
    <property type="project" value="InterPro"/>
</dbReference>
<protein>
    <submittedName>
        <fullName evidence="4">AIDA-I autotransporter</fullName>
    </submittedName>
</protein>
<keyword evidence="1" id="KW-0732">Signal</keyword>
<dbReference type="InterPro" id="IPR005546">
    <property type="entry name" value="Autotransporte_beta"/>
</dbReference>
<evidence type="ECO:0000313" key="4">
    <source>
        <dbReference type="EMBL" id="SQI40929.1"/>
    </source>
</evidence>
<dbReference type="Gene3D" id="2.160.20.20">
    <property type="match status" value="2"/>
</dbReference>
<dbReference type="InterPro" id="IPR013425">
    <property type="entry name" value="Autotrns_rpt"/>
</dbReference>
<dbReference type="SMART" id="SM00869">
    <property type="entry name" value="Autotransporter"/>
    <property type="match status" value="1"/>
</dbReference>
<dbReference type="InterPro" id="IPR012332">
    <property type="entry name" value="Autotransporter_pectin_lyase_C"/>
</dbReference>
<dbReference type="PROSITE" id="PS51208">
    <property type="entry name" value="AUTOTRANSPORTER"/>
    <property type="match status" value="1"/>
</dbReference>
<dbReference type="Proteomes" id="UP000249005">
    <property type="component" value="Chromosome 1"/>
</dbReference>
<dbReference type="PANTHER" id="PTHR12338">
    <property type="entry name" value="AUTOTRANSPORTER"/>
    <property type="match status" value="1"/>
</dbReference>
<keyword evidence="5" id="KW-1185">Reference proteome</keyword>
<reference evidence="4 5" key="1">
    <citation type="submission" date="2018-06" db="EMBL/GenBank/DDBJ databases">
        <authorList>
            <consortium name="Pathogen Informatics"/>
            <person name="Doyle S."/>
        </authorList>
    </citation>
    <scope>NUCLEOTIDE SEQUENCE [LARGE SCALE GENOMIC DNA]</scope>
    <source>
        <strain evidence="4 5">NCTC12151</strain>
    </source>
</reference>
<dbReference type="SUPFAM" id="SSF51126">
    <property type="entry name" value="Pectin lyase-like"/>
    <property type="match status" value="2"/>
</dbReference>
<dbReference type="CDD" id="cd01344">
    <property type="entry name" value="PL2_Passenger_AT"/>
    <property type="match status" value="1"/>
</dbReference>
<name>A0A2X4UR20_9GAMM</name>
<dbReference type="NCBIfam" id="TIGR02601">
    <property type="entry name" value="autotrns_rpt"/>
    <property type="match status" value="1"/>
</dbReference>
<accession>A0A2X4UR20</accession>
<dbReference type="InterPro" id="IPR006315">
    <property type="entry name" value="OM_autotransptr_brl_dom"/>
</dbReference>
<dbReference type="OrthoDB" id="6462569at2"/>
<evidence type="ECO:0000256" key="1">
    <source>
        <dbReference type="ARBA" id="ARBA00022729"/>
    </source>
</evidence>
<proteinExistence type="predicted"/>
<evidence type="ECO:0000256" key="2">
    <source>
        <dbReference type="ARBA" id="ARBA00023026"/>
    </source>
</evidence>
<keyword evidence="2" id="KW-0843">Virulence</keyword>
<dbReference type="KEGG" id="lri:NCTC12151_01804"/>
<dbReference type="Pfam" id="PF13018">
    <property type="entry name" value="ESPR"/>
    <property type="match status" value="1"/>
</dbReference>
<dbReference type="Pfam" id="PF18883">
    <property type="entry name" value="AC_1"/>
    <property type="match status" value="1"/>
</dbReference>
<organism evidence="4 5">
    <name type="scientific">Leminorella richardii</name>
    <dbReference type="NCBI Taxonomy" id="158841"/>
    <lineage>
        <taxon>Bacteria</taxon>
        <taxon>Pseudomonadati</taxon>
        <taxon>Pseudomonadota</taxon>
        <taxon>Gammaproteobacteria</taxon>
        <taxon>Enterobacterales</taxon>
        <taxon>Budviciaceae</taxon>
        <taxon>Leminorella</taxon>
    </lineage>
</organism>
<dbReference type="SUPFAM" id="SSF103515">
    <property type="entry name" value="Autotransporter"/>
    <property type="match status" value="1"/>
</dbReference>
<feature type="domain" description="Autotransporter" evidence="3">
    <location>
        <begin position="3019"/>
        <end position="3303"/>
    </location>
</feature>
<dbReference type="InterPro" id="IPR011050">
    <property type="entry name" value="Pectin_lyase_fold/virulence"/>
</dbReference>
<evidence type="ECO:0000313" key="5">
    <source>
        <dbReference type="Proteomes" id="UP000249005"/>
    </source>
</evidence>
<dbReference type="Gene3D" id="2.40.128.130">
    <property type="entry name" value="Autotransporter beta-domain"/>
    <property type="match status" value="1"/>
</dbReference>
<dbReference type="EMBL" id="LS483470">
    <property type="protein sequence ID" value="SQI40929.1"/>
    <property type="molecule type" value="Genomic_DNA"/>
</dbReference>
<dbReference type="InterPro" id="IPR024973">
    <property type="entry name" value="ESPR"/>
</dbReference>